<gene>
    <name evidence="2" type="ORF">GCM10010346_34990</name>
</gene>
<evidence type="ECO:0000256" key="1">
    <source>
        <dbReference type="SAM" id="MobiDB-lite"/>
    </source>
</evidence>
<name>A0ABQ3DQQ0_9ACTN</name>
<dbReference type="EMBL" id="BMVO01000010">
    <property type="protein sequence ID" value="GHB08789.1"/>
    <property type="molecule type" value="Genomic_DNA"/>
</dbReference>
<organism evidence="2 3">
    <name type="scientific">Streptomyces chryseus</name>
    <dbReference type="NCBI Taxonomy" id="68186"/>
    <lineage>
        <taxon>Bacteria</taxon>
        <taxon>Bacillati</taxon>
        <taxon>Actinomycetota</taxon>
        <taxon>Actinomycetes</taxon>
        <taxon>Kitasatosporales</taxon>
        <taxon>Streptomycetaceae</taxon>
        <taxon>Streptomyces</taxon>
    </lineage>
</organism>
<keyword evidence="3" id="KW-1185">Reference proteome</keyword>
<evidence type="ECO:0008006" key="4">
    <source>
        <dbReference type="Google" id="ProtNLM"/>
    </source>
</evidence>
<dbReference type="Proteomes" id="UP000599437">
    <property type="component" value="Unassembled WGS sequence"/>
</dbReference>
<accession>A0ABQ3DQQ0</accession>
<protein>
    <recommendedName>
        <fullName evidence="4">ABM domain-containing protein</fullName>
    </recommendedName>
</protein>
<feature type="region of interest" description="Disordered" evidence="1">
    <location>
        <begin position="26"/>
        <end position="48"/>
    </location>
</feature>
<evidence type="ECO:0000313" key="3">
    <source>
        <dbReference type="Proteomes" id="UP000599437"/>
    </source>
</evidence>
<reference evidence="3" key="1">
    <citation type="journal article" date="2019" name="Int. J. Syst. Evol. Microbiol.">
        <title>The Global Catalogue of Microorganisms (GCM) 10K type strain sequencing project: providing services to taxonomists for standard genome sequencing and annotation.</title>
        <authorList>
            <consortium name="The Broad Institute Genomics Platform"/>
            <consortium name="The Broad Institute Genome Sequencing Center for Infectious Disease"/>
            <person name="Wu L."/>
            <person name="Ma J."/>
        </authorList>
    </citation>
    <scope>NUCLEOTIDE SEQUENCE [LARGE SCALE GENOMIC DNA]</scope>
    <source>
        <strain evidence="3">JCM 4737</strain>
    </source>
</reference>
<proteinExistence type="predicted"/>
<dbReference type="RefSeq" id="WP_167518918.1">
    <property type="nucleotide sequence ID" value="NZ_BMVO01000010.1"/>
</dbReference>
<sequence length="48" mass="5407">MRIFDVWESEEALRRFNEVVMPVASEAGMPQGGEPTTSQVHNYWVPGA</sequence>
<evidence type="ECO:0000313" key="2">
    <source>
        <dbReference type="EMBL" id="GHB08789.1"/>
    </source>
</evidence>
<comment type="caution">
    <text evidence="2">The sequence shown here is derived from an EMBL/GenBank/DDBJ whole genome shotgun (WGS) entry which is preliminary data.</text>
</comment>